<dbReference type="RefSeq" id="WP_289607408.1">
    <property type="nucleotide sequence ID" value="NZ_JAUDCG010000015.1"/>
</dbReference>
<reference evidence="2 3" key="3">
    <citation type="submission" date="2023-06" db="EMBL/GenBank/DDBJ databases">
        <authorList>
            <person name="Zeman M."/>
            <person name="Kubasova T."/>
            <person name="Jahodarova E."/>
            <person name="Nykrynova M."/>
            <person name="Rychlik I."/>
        </authorList>
    </citation>
    <scope>NUCLEOTIDE SEQUENCE [LARGE SCALE GENOMIC DNA]</scope>
    <source>
        <strain evidence="2 3">ET39</strain>
    </source>
</reference>
<dbReference type="PANTHER" id="PTHR47297:SF2">
    <property type="entry name" value="OS02G0606800 PROTEIN"/>
    <property type="match status" value="1"/>
</dbReference>
<comment type="caution">
    <text evidence="2">The sequence shown here is derived from an EMBL/GenBank/DDBJ whole genome shotgun (WGS) entry which is preliminary data.</text>
</comment>
<protein>
    <submittedName>
        <fullName evidence="2">Isochorismatase family cysteine hydrolase</fullName>
        <ecNumber evidence="2">3.-.-.-</ecNumber>
    </submittedName>
</protein>
<keyword evidence="2" id="KW-0378">Hydrolase</keyword>
<keyword evidence="3" id="KW-1185">Reference proteome</keyword>
<sequence>MARLTTTAGLRYPSMKKEQLQAPVHFVIDMVNGFVRRGALHDEAIASIIAPIEDMIERLACRTIFVADAHPPKTREFQSYPQHCVIGSGEDEVVDELTPYIHQLMRKNSTNTFFCPDFQRFLNEEIQQYQEIVLSGCCTDICVLQFALTLNAWLNEHNVTQTRIIVVSDCVETYHIDQVHDAAVMNAFALEMMKGNGIDVVGSIED</sequence>
<dbReference type="InterPro" id="IPR044717">
    <property type="entry name" value="NIC1"/>
</dbReference>
<dbReference type="Gene3D" id="3.40.50.850">
    <property type="entry name" value="Isochorismatase-like"/>
    <property type="match status" value="1"/>
</dbReference>
<gene>
    <name evidence="2" type="ORF">QUV96_04740</name>
</gene>
<dbReference type="SUPFAM" id="SSF52499">
    <property type="entry name" value="Isochorismatase-like hydrolases"/>
    <property type="match status" value="1"/>
</dbReference>
<evidence type="ECO:0000259" key="1">
    <source>
        <dbReference type="Pfam" id="PF00857"/>
    </source>
</evidence>
<dbReference type="Proteomes" id="UP001529340">
    <property type="component" value="Unassembled WGS sequence"/>
</dbReference>
<evidence type="ECO:0000313" key="3">
    <source>
        <dbReference type="Proteomes" id="UP001529340"/>
    </source>
</evidence>
<reference evidence="3" key="1">
    <citation type="submission" date="2023-06" db="EMBL/GenBank/DDBJ databases">
        <title>Identification and characterization of horizontal gene transfer across gut microbiota members of farm animals based on homology search.</title>
        <authorList>
            <person name="Zeman M."/>
            <person name="Kubasova T."/>
            <person name="Jahodarova E."/>
            <person name="Nykrynova M."/>
            <person name="Rychlik I."/>
        </authorList>
    </citation>
    <scope>NUCLEOTIDE SEQUENCE [LARGE SCALE GENOMIC DNA]</scope>
    <source>
        <strain evidence="3">ET39</strain>
    </source>
</reference>
<dbReference type="EMBL" id="JAUDCG010000015">
    <property type="protein sequence ID" value="MDM8156943.1"/>
    <property type="molecule type" value="Genomic_DNA"/>
</dbReference>
<feature type="domain" description="Isochorismatase-like" evidence="1">
    <location>
        <begin position="25"/>
        <end position="188"/>
    </location>
</feature>
<dbReference type="CDD" id="cd00431">
    <property type="entry name" value="cysteine_hydrolases"/>
    <property type="match status" value="1"/>
</dbReference>
<dbReference type="GO" id="GO:0016787">
    <property type="term" value="F:hydrolase activity"/>
    <property type="evidence" value="ECO:0007669"/>
    <property type="project" value="UniProtKB-KW"/>
</dbReference>
<dbReference type="Pfam" id="PF00857">
    <property type="entry name" value="Isochorismatase"/>
    <property type="match status" value="1"/>
</dbReference>
<reference evidence="2 3" key="2">
    <citation type="submission" date="2023-06" db="EMBL/GenBank/DDBJ databases">
        <title>Identification and characterization of horizontal gene transfer across gut microbiota members of farm animals based on homology search.</title>
        <authorList>
            <person name="Schwarzerova J."/>
            <person name="Nykrynova M."/>
            <person name="Jureckova K."/>
            <person name="Cejkova D."/>
            <person name="Rychlik I."/>
        </authorList>
    </citation>
    <scope>NUCLEOTIDE SEQUENCE [LARGE SCALE GENOMIC DNA]</scope>
    <source>
        <strain evidence="2 3">ET39</strain>
    </source>
</reference>
<dbReference type="InterPro" id="IPR036380">
    <property type="entry name" value="Isochorismatase-like_sf"/>
</dbReference>
<dbReference type="PANTHER" id="PTHR47297">
    <property type="match status" value="1"/>
</dbReference>
<dbReference type="EC" id="3.-.-.-" evidence="2"/>
<proteinExistence type="predicted"/>
<dbReference type="InterPro" id="IPR000868">
    <property type="entry name" value="Isochorismatase-like_dom"/>
</dbReference>
<organism evidence="2 3">
    <name type="scientific">Amedibacillus dolichus</name>
    <dbReference type="NCBI Taxonomy" id="31971"/>
    <lineage>
        <taxon>Bacteria</taxon>
        <taxon>Bacillati</taxon>
        <taxon>Bacillota</taxon>
        <taxon>Erysipelotrichia</taxon>
        <taxon>Erysipelotrichales</taxon>
        <taxon>Erysipelotrichaceae</taxon>
        <taxon>Amedibacillus</taxon>
    </lineage>
</organism>
<accession>A0ABT7UD65</accession>
<evidence type="ECO:0000313" key="2">
    <source>
        <dbReference type="EMBL" id="MDM8156943.1"/>
    </source>
</evidence>
<name>A0ABT7UD65_9FIRM</name>